<evidence type="ECO:0000313" key="1">
    <source>
        <dbReference type="EMBL" id="ABG97024.1"/>
    </source>
</evidence>
<dbReference type="SUPFAM" id="SSF55781">
    <property type="entry name" value="GAF domain-like"/>
    <property type="match status" value="1"/>
</dbReference>
<evidence type="ECO:0000313" key="2">
    <source>
        <dbReference type="Proteomes" id="UP000008710"/>
    </source>
</evidence>
<accession>Q0S612</accession>
<name>Q0S612_RHOJR</name>
<dbReference type="Proteomes" id="UP000008710">
    <property type="component" value="Chromosome"/>
</dbReference>
<gene>
    <name evidence="1" type="ordered locus">RHA1_ro05243</name>
</gene>
<dbReference type="KEGG" id="rha:RHA1_ro05243"/>
<protein>
    <submittedName>
        <fullName evidence="1">Uncharacterized protein</fullName>
    </submittedName>
</protein>
<dbReference type="eggNOG" id="COG2203">
    <property type="taxonomic scope" value="Bacteria"/>
</dbReference>
<organism evidence="1 2">
    <name type="scientific">Rhodococcus jostii (strain RHA1)</name>
    <dbReference type="NCBI Taxonomy" id="101510"/>
    <lineage>
        <taxon>Bacteria</taxon>
        <taxon>Bacillati</taxon>
        <taxon>Actinomycetota</taxon>
        <taxon>Actinomycetes</taxon>
        <taxon>Mycobacteriales</taxon>
        <taxon>Nocardiaceae</taxon>
        <taxon>Rhodococcus</taxon>
    </lineage>
</organism>
<dbReference type="RefSeq" id="WP_011597443.1">
    <property type="nucleotide sequence ID" value="NC_008268.1"/>
</dbReference>
<reference evidence="2" key="1">
    <citation type="journal article" date="2006" name="Proc. Natl. Acad. Sci. U.S.A.">
        <title>The complete genome of Rhodococcus sp. RHA1 provides insights into a catabolic powerhouse.</title>
        <authorList>
            <person name="McLeod M.P."/>
            <person name="Warren R.L."/>
            <person name="Hsiao W.W.L."/>
            <person name="Araki N."/>
            <person name="Myhre M."/>
            <person name="Fernandes C."/>
            <person name="Miyazawa D."/>
            <person name="Wong W."/>
            <person name="Lillquist A.L."/>
            <person name="Wang D."/>
            <person name="Dosanjh M."/>
            <person name="Hara H."/>
            <person name="Petrescu A."/>
            <person name="Morin R.D."/>
            <person name="Yang G."/>
            <person name="Stott J.M."/>
            <person name="Schein J.E."/>
            <person name="Shin H."/>
            <person name="Smailus D."/>
            <person name="Siddiqui A.S."/>
            <person name="Marra M.A."/>
            <person name="Jones S.J.M."/>
            <person name="Holt R."/>
            <person name="Brinkman F.S.L."/>
            <person name="Miyauchi K."/>
            <person name="Fukuda M."/>
            <person name="Davies J.E."/>
            <person name="Mohn W.W."/>
            <person name="Eltis L.D."/>
        </authorList>
    </citation>
    <scope>NUCLEOTIDE SEQUENCE [LARGE SCALE GENOMIC DNA]</scope>
    <source>
        <strain evidence="2">RHA1</strain>
    </source>
</reference>
<dbReference type="HOGENOM" id="CLU_2071280_0_0_11"/>
<dbReference type="EMBL" id="CP000431">
    <property type="protein sequence ID" value="ABG97024.1"/>
    <property type="molecule type" value="Genomic_DNA"/>
</dbReference>
<sequence length="118" mass="13041">MGTDSRENGDSLGILADAMVGELTVDSAAVRDALDRVATGPADRAAFAEKVRRHQVELTRLRRRERELGVLFSSARELAELRDIDALLGRLVSRAHEMMGTDVTYLSEFDPATRELNV</sequence>
<proteinExistence type="predicted"/>
<dbReference type="PATRIC" id="fig|101510.16.peg.5296"/>
<dbReference type="AlphaFoldDB" id="Q0S612"/>